<dbReference type="AlphaFoldDB" id="F2KPX6"/>
<evidence type="ECO:0000259" key="3">
    <source>
        <dbReference type="Pfam" id="PF00156"/>
    </source>
</evidence>
<protein>
    <submittedName>
        <fullName evidence="4">Phosphoribosyltransferase</fullName>
    </submittedName>
</protein>
<dbReference type="EMBL" id="CP002588">
    <property type="protein sequence ID" value="AEA46483.1"/>
    <property type="molecule type" value="Genomic_DNA"/>
</dbReference>
<dbReference type="PANTHER" id="PTHR43363:SF1">
    <property type="entry name" value="HYPOXANTHINE-GUANINE PHOSPHORIBOSYLTRANSFERASE"/>
    <property type="match status" value="1"/>
</dbReference>
<keyword evidence="1 4" id="KW-0328">Glycosyltransferase</keyword>
<dbReference type="HOGENOM" id="CLU_080904_0_1_2"/>
<dbReference type="Gene3D" id="3.40.50.2020">
    <property type="match status" value="1"/>
</dbReference>
<dbReference type="OrthoDB" id="4952at2157"/>
<dbReference type="eggNOG" id="arCOG00040">
    <property type="taxonomic scope" value="Archaea"/>
</dbReference>
<dbReference type="CDD" id="cd06223">
    <property type="entry name" value="PRTases_typeI"/>
    <property type="match status" value="1"/>
</dbReference>
<keyword evidence="5" id="KW-1185">Reference proteome</keyword>
<dbReference type="GO" id="GO:0016757">
    <property type="term" value="F:glycosyltransferase activity"/>
    <property type="evidence" value="ECO:0007669"/>
    <property type="project" value="UniProtKB-KW"/>
</dbReference>
<dbReference type="RefSeq" id="WP_013683157.1">
    <property type="nucleotide sequence ID" value="NC_015320.1"/>
</dbReference>
<dbReference type="SUPFAM" id="SSF53271">
    <property type="entry name" value="PRTase-like"/>
    <property type="match status" value="1"/>
</dbReference>
<dbReference type="KEGG" id="ave:Arcve_0451"/>
<evidence type="ECO:0000256" key="2">
    <source>
        <dbReference type="ARBA" id="ARBA00022679"/>
    </source>
</evidence>
<organism evidence="4 5">
    <name type="scientific">Archaeoglobus veneficus (strain DSM 11195 / SNP6)</name>
    <dbReference type="NCBI Taxonomy" id="693661"/>
    <lineage>
        <taxon>Archaea</taxon>
        <taxon>Methanobacteriati</taxon>
        <taxon>Methanobacteriota</taxon>
        <taxon>Archaeoglobi</taxon>
        <taxon>Archaeoglobales</taxon>
        <taxon>Archaeoglobaceae</taxon>
        <taxon>Archaeoglobus</taxon>
    </lineage>
</organism>
<name>F2KPX6_ARCVS</name>
<dbReference type="InterPro" id="IPR029057">
    <property type="entry name" value="PRTase-like"/>
</dbReference>
<proteinExistence type="predicted"/>
<reference evidence="4 5" key="1">
    <citation type="submission" date="2011-03" db="EMBL/GenBank/DDBJ databases">
        <title>The complete genome of Archaeoglobus veneficus SNP6.</title>
        <authorList>
            <consortium name="US DOE Joint Genome Institute (JGI-PGF)"/>
            <person name="Lucas S."/>
            <person name="Copeland A."/>
            <person name="Lapidus A."/>
            <person name="Bruce D."/>
            <person name="Goodwin L."/>
            <person name="Pitluck S."/>
            <person name="Kyrpides N."/>
            <person name="Mavromatis K."/>
            <person name="Pagani I."/>
            <person name="Ivanova N."/>
            <person name="Mikhailova N."/>
            <person name="Lu M."/>
            <person name="Detter J.C."/>
            <person name="Tapia R."/>
            <person name="Han C."/>
            <person name="Land M."/>
            <person name="Hauser L."/>
            <person name="Markowitz V."/>
            <person name="Cheng J.-F."/>
            <person name="Hugenholtz P."/>
            <person name="Woyke T."/>
            <person name="Wu D."/>
            <person name="Spring S."/>
            <person name="Brambilla E."/>
            <person name="Klenk H.-P."/>
            <person name="Eisen J.A."/>
        </authorList>
    </citation>
    <scope>NUCLEOTIDE SEQUENCE [LARGE SCALE GENOMIC DNA]</scope>
    <source>
        <strain>SNP6</strain>
    </source>
</reference>
<sequence>MGITTVLLTWDHVYRLCLKLAGDIRKSGFSPEAIVAVGRGGWVPARILSDTLDIRNLYSVKAEHWDVAEKREDAVITQPLNADISGMNVLVVDDVTDTGKTMDVVVQHVKELGANETKTAVLHHKNTSSFRPDFAAEILDEWIWIVYPWGVFETILGFLPKIPASNVEEIREHLKINFNLDVDPEIINRALEIYSETRG</sequence>
<accession>F2KPX6</accession>
<keyword evidence="2 4" id="KW-0808">Transferase</keyword>
<dbReference type="InterPro" id="IPR000836">
    <property type="entry name" value="PRTase_dom"/>
</dbReference>
<feature type="domain" description="Phosphoribosyltransferase" evidence="3">
    <location>
        <begin position="8"/>
        <end position="146"/>
    </location>
</feature>
<dbReference type="Pfam" id="PF00156">
    <property type="entry name" value="Pribosyltran"/>
    <property type="match status" value="1"/>
</dbReference>
<gene>
    <name evidence="4" type="ordered locus">Arcve_0451</name>
</gene>
<dbReference type="Proteomes" id="UP000008136">
    <property type="component" value="Chromosome"/>
</dbReference>
<dbReference type="STRING" id="693661.Arcve_0451"/>
<evidence type="ECO:0000256" key="1">
    <source>
        <dbReference type="ARBA" id="ARBA00022676"/>
    </source>
</evidence>
<dbReference type="PANTHER" id="PTHR43363">
    <property type="entry name" value="HYPOXANTHINE PHOSPHORIBOSYLTRANSFERASE"/>
    <property type="match status" value="1"/>
</dbReference>
<evidence type="ECO:0000313" key="5">
    <source>
        <dbReference type="Proteomes" id="UP000008136"/>
    </source>
</evidence>
<dbReference type="GeneID" id="10393546"/>
<evidence type="ECO:0000313" key="4">
    <source>
        <dbReference type="EMBL" id="AEA46483.1"/>
    </source>
</evidence>